<evidence type="ECO:0000259" key="13">
    <source>
        <dbReference type="PROSITE" id="PS50929"/>
    </source>
</evidence>
<dbReference type="InterPro" id="IPR036640">
    <property type="entry name" value="ABC1_TM_sf"/>
</dbReference>
<gene>
    <name evidence="15" type="ORF">SAMN02745229_00186</name>
</gene>
<dbReference type="EMBL" id="FQXK01000003">
    <property type="protein sequence ID" value="SHH08623.1"/>
    <property type="molecule type" value="Genomic_DNA"/>
</dbReference>
<feature type="transmembrane region" description="Helical" evidence="11">
    <location>
        <begin position="193"/>
        <end position="211"/>
    </location>
</feature>
<dbReference type="OrthoDB" id="9762778at2"/>
<feature type="domain" description="ABC transporter" evidence="12">
    <location>
        <begin position="469"/>
        <end position="701"/>
    </location>
</feature>
<accession>A0A1M5Q544</accession>
<dbReference type="SUPFAM" id="SSF52540">
    <property type="entry name" value="P-loop containing nucleoside triphosphate hydrolases"/>
    <property type="match status" value="1"/>
</dbReference>
<dbReference type="PROSITE" id="PS50893">
    <property type="entry name" value="ABC_TRANSPORTER_2"/>
    <property type="match status" value="1"/>
</dbReference>
<sequence>MKVRFQQQCEHSECGLACAAMIIDFFAKKTKLTYLREKYGVPNGGYNLLQLKTVLSENGVDSRAVKTDGLDVETLPVPFIAFWKKRHFIIVEKITREKVVIIDPSNGRKTIGRQEFQSNYSQIALYVLNGRHRKIQIPRLHYVIKNNIRRNKGLLFATLLISMIVQVLSLAIPYITQQVIDSFEGTDSFNPRVIVLSVFLVFICYFFSNFVRTRVITIMQTSFDKGFLGDTIERLLHLPYSYFVNRSKGEIIYRINSNSYIRQILVDQMMELAIDLFFFFIYLFAMILYSPKLSLVTLIIAGILCISSFANAKVNYKIQQNEIVVVTKSQDLVNELINNVFTIKSTNSQKNIFNKWKENFDKQVEYEKSRANCNSVFSNLSQSIYSFYPLLIILVGYFLVSKEEVTLGGIIAFCTIGQSFIRPILTIMNSYAQLLMVKLYIDRLVDILDTPDEASFTGDKKIDNYSGEIELNNISYKYSSFSPFAVSDISLRIKSGQKIAIVGESGSGKSTLLKVMSGLYQPTSGTILYDKKDIRDLDIYNMREKIGIVLQESMLFNGSFRDNICMGRDYTDEKISYSIKASKLDELVYSFPLGLDTMISEGGQNLSGGQRQRVAIARTIVSDPKAIFLDEPTSALDNESEKIVMENLIKMNITMVVAAHRLSTIEKFDKIIVMDKGRIVEIGRHDELLKQNGYYARLYNANG</sequence>
<keyword evidence="4 11" id="KW-0812">Transmembrane</keyword>
<dbReference type="SUPFAM" id="SSF90123">
    <property type="entry name" value="ABC transporter transmembrane region"/>
    <property type="match status" value="1"/>
</dbReference>
<keyword evidence="7" id="KW-0788">Thiol protease</keyword>
<dbReference type="GO" id="GO:0008234">
    <property type="term" value="F:cysteine-type peptidase activity"/>
    <property type="evidence" value="ECO:0007669"/>
    <property type="project" value="UniProtKB-KW"/>
</dbReference>
<evidence type="ECO:0000256" key="8">
    <source>
        <dbReference type="ARBA" id="ARBA00022840"/>
    </source>
</evidence>
<evidence type="ECO:0000256" key="7">
    <source>
        <dbReference type="ARBA" id="ARBA00022807"/>
    </source>
</evidence>
<keyword evidence="9 11" id="KW-1133">Transmembrane helix</keyword>
<dbReference type="Proteomes" id="UP000184278">
    <property type="component" value="Unassembled WGS sequence"/>
</dbReference>
<evidence type="ECO:0000256" key="4">
    <source>
        <dbReference type="ARBA" id="ARBA00022692"/>
    </source>
</evidence>
<dbReference type="Gene3D" id="1.20.1560.10">
    <property type="entry name" value="ABC transporter type 1, transmembrane domain"/>
    <property type="match status" value="1"/>
</dbReference>
<dbReference type="GO" id="GO:0006508">
    <property type="term" value="P:proteolysis"/>
    <property type="evidence" value="ECO:0007669"/>
    <property type="project" value="InterPro"/>
</dbReference>
<dbReference type="PANTHER" id="PTHR43394">
    <property type="entry name" value="ATP-DEPENDENT PERMEASE MDL1, MITOCHONDRIAL"/>
    <property type="match status" value="1"/>
</dbReference>
<dbReference type="PROSITE" id="PS50990">
    <property type="entry name" value="PEPTIDASE_C39"/>
    <property type="match status" value="1"/>
</dbReference>
<name>A0A1M5Q544_BUTFI</name>
<dbReference type="GO" id="GO:0005886">
    <property type="term" value="C:plasma membrane"/>
    <property type="evidence" value="ECO:0007669"/>
    <property type="project" value="UniProtKB-SubCell"/>
</dbReference>
<feature type="transmembrane region" description="Helical" evidence="11">
    <location>
        <begin position="295"/>
        <end position="312"/>
    </location>
</feature>
<evidence type="ECO:0000256" key="9">
    <source>
        <dbReference type="ARBA" id="ARBA00022989"/>
    </source>
</evidence>
<dbReference type="FunFam" id="3.40.50.300:FF:000299">
    <property type="entry name" value="ABC transporter ATP-binding protein/permease"/>
    <property type="match status" value="1"/>
</dbReference>
<dbReference type="InterPro" id="IPR039421">
    <property type="entry name" value="Type_1_exporter"/>
</dbReference>
<dbReference type="Gene3D" id="3.90.70.10">
    <property type="entry name" value="Cysteine proteinases"/>
    <property type="match status" value="1"/>
</dbReference>
<dbReference type="InterPro" id="IPR017871">
    <property type="entry name" value="ABC_transporter-like_CS"/>
</dbReference>
<protein>
    <submittedName>
        <fullName evidence="15">ABC-type bacteriocin/lantibiotic exporter, contains an N-terminal double-glycine peptidase domain</fullName>
    </submittedName>
</protein>
<evidence type="ECO:0000259" key="14">
    <source>
        <dbReference type="PROSITE" id="PS50990"/>
    </source>
</evidence>
<keyword evidence="16" id="KW-1185">Reference proteome</keyword>
<feature type="transmembrane region" description="Helical" evidence="11">
    <location>
        <begin position="384"/>
        <end position="400"/>
    </location>
</feature>
<evidence type="ECO:0000256" key="3">
    <source>
        <dbReference type="ARBA" id="ARBA00022475"/>
    </source>
</evidence>
<evidence type="ECO:0000256" key="5">
    <source>
        <dbReference type="ARBA" id="ARBA00022741"/>
    </source>
</evidence>
<evidence type="ECO:0000256" key="11">
    <source>
        <dbReference type="SAM" id="Phobius"/>
    </source>
</evidence>
<reference evidence="16" key="1">
    <citation type="submission" date="2016-11" db="EMBL/GenBank/DDBJ databases">
        <authorList>
            <person name="Varghese N."/>
            <person name="Submissions S."/>
        </authorList>
    </citation>
    <scope>NUCLEOTIDE SEQUENCE [LARGE SCALE GENOMIC DNA]</scope>
    <source>
        <strain evidence="16">DSM 3071</strain>
    </source>
</reference>
<dbReference type="Pfam" id="PF00664">
    <property type="entry name" value="ABC_membrane"/>
    <property type="match status" value="1"/>
</dbReference>
<dbReference type="InterPro" id="IPR011527">
    <property type="entry name" value="ABC1_TM_dom"/>
</dbReference>
<evidence type="ECO:0000256" key="1">
    <source>
        <dbReference type="ARBA" id="ARBA00004651"/>
    </source>
</evidence>
<keyword evidence="7" id="KW-0645">Protease</keyword>
<dbReference type="InterPro" id="IPR003593">
    <property type="entry name" value="AAA+_ATPase"/>
</dbReference>
<dbReference type="SMART" id="SM00382">
    <property type="entry name" value="AAA"/>
    <property type="match status" value="1"/>
</dbReference>
<proteinExistence type="predicted"/>
<evidence type="ECO:0000313" key="16">
    <source>
        <dbReference type="Proteomes" id="UP000184278"/>
    </source>
</evidence>
<evidence type="ECO:0000256" key="2">
    <source>
        <dbReference type="ARBA" id="ARBA00022448"/>
    </source>
</evidence>
<dbReference type="PANTHER" id="PTHR43394:SF1">
    <property type="entry name" value="ATP-BINDING CASSETTE SUB-FAMILY B MEMBER 10, MITOCHONDRIAL"/>
    <property type="match status" value="1"/>
</dbReference>
<keyword evidence="2" id="KW-0813">Transport</keyword>
<dbReference type="InterPro" id="IPR027417">
    <property type="entry name" value="P-loop_NTPase"/>
</dbReference>
<dbReference type="GO" id="GO:0005524">
    <property type="term" value="F:ATP binding"/>
    <property type="evidence" value="ECO:0007669"/>
    <property type="project" value="UniProtKB-KW"/>
</dbReference>
<dbReference type="PROSITE" id="PS50929">
    <property type="entry name" value="ABC_TM1F"/>
    <property type="match status" value="1"/>
</dbReference>
<dbReference type="GO" id="GO:0016887">
    <property type="term" value="F:ATP hydrolysis activity"/>
    <property type="evidence" value="ECO:0007669"/>
    <property type="project" value="InterPro"/>
</dbReference>
<dbReference type="PROSITE" id="PS00211">
    <property type="entry name" value="ABC_TRANSPORTER_1"/>
    <property type="match status" value="1"/>
</dbReference>
<dbReference type="InterPro" id="IPR005074">
    <property type="entry name" value="Peptidase_C39"/>
</dbReference>
<keyword evidence="3" id="KW-1003">Cell membrane</keyword>
<dbReference type="Pfam" id="PF03412">
    <property type="entry name" value="Peptidase_C39"/>
    <property type="match status" value="1"/>
</dbReference>
<dbReference type="AlphaFoldDB" id="A0A1M5Q544"/>
<keyword evidence="8" id="KW-0067">ATP-binding</keyword>
<dbReference type="Pfam" id="PF00005">
    <property type="entry name" value="ABC_tran"/>
    <property type="match status" value="1"/>
</dbReference>
<evidence type="ECO:0000256" key="10">
    <source>
        <dbReference type="ARBA" id="ARBA00023136"/>
    </source>
</evidence>
<keyword evidence="10 11" id="KW-0472">Membrane</keyword>
<feature type="transmembrane region" description="Helical" evidence="11">
    <location>
        <begin position="272"/>
        <end position="289"/>
    </location>
</feature>
<comment type="subcellular location">
    <subcellularLocation>
        <location evidence="1">Cell membrane</location>
        <topology evidence="1">Multi-pass membrane protein</topology>
    </subcellularLocation>
</comment>
<feature type="domain" description="Peptidase C39" evidence="14">
    <location>
        <begin position="8"/>
        <end position="127"/>
    </location>
</feature>
<evidence type="ECO:0000256" key="6">
    <source>
        <dbReference type="ARBA" id="ARBA00022801"/>
    </source>
</evidence>
<organism evidence="15 16">
    <name type="scientific">Butyrivibrio fibrisolvens DSM 3071</name>
    <dbReference type="NCBI Taxonomy" id="1121131"/>
    <lineage>
        <taxon>Bacteria</taxon>
        <taxon>Bacillati</taxon>
        <taxon>Bacillota</taxon>
        <taxon>Clostridia</taxon>
        <taxon>Lachnospirales</taxon>
        <taxon>Lachnospiraceae</taxon>
        <taxon>Butyrivibrio</taxon>
    </lineage>
</organism>
<evidence type="ECO:0000313" key="15">
    <source>
        <dbReference type="EMBL" id="SHH08623.1"/>
    </source>
</evidence>
<keyword evidence="6" id="KW-0378">Hydrolase</keyword>
<dbReference type="Gene3D" id="3.40.50.300">
    <property type="entry name" value="P-loop containing nucleotide triphosphate hydrolases"/>
    <property type="match status" value="1"/>
</dbReference>
<dbReference type="InterPro" id="IPR003439">
    <property type="entry name" value="ABC_transporter-like_ATP-bd"/>
</dbReference>
<feature type="domain" description="ABC transmembrane type-1" evidence="13">
    <location>
        <begin position="156"/>
        <end position="436"/>
    </location>
</feature>
<keyword evidence="5" id="KW-0547">Nucleotide-binding</keyword>
<dbReference type="STRING" id="1121131.SAMN02745229_00186"/>
<dbReference type="CDD" id="cd18555">
    <property type="entry name" value="ABC_6TM_T1SS_like"/>
    <property type="match status" value="1"/>
</dbReference>
<dbReference type="GO" id="GO:0015421">
    <property type="term" value="F:ABC-type oligopeptide transporter activity"/>
    <property type="evidence" value="ECO:0007669"/>
    <property type="project" value="TreeGrafter"/>
</dbReference>
<evidence type="ECO:0000259" key="12">
    <source>
        <dbReference type="PROSITE" id="PS50893"/>
    </source>
</evidence>
<feature type="transmembrane region" description="Helical" evidence="11">
    <location>
        <begin position="154"/>
        <end position="173"/>
    </location>
</feature>